<protein>
    <recommendedName>
        <fullName evidence="3">Alpha-L-arabinofuranosidase</fullName>
    </recommendedName>
</protein>
<gene>
    <name evidence="1" type="ORF">HMPREF3196_00066</name>
</gene>
<comment type="caution">
    <text evidence="1">The sequence shown here is derived from an EMBL/GenBank/DDBJ whole genome shotgun (WGS) entry which is preliminary data.</text>
</comment>
<reference evidence="1 2" key="1">
    <citation type="submission" date="2016-01" db="EMBL/GenBank/DDBJ databases">
        <authorList>
            <person name="Oliw E.H."/>
        </authorList>
    </citation>
    <scope>NUCLEOTIDE SEQUENCE [LARGE SCALE GENOMIC DNA]</scope>
    <source>
        <strain evidence="1 2">MJR8628B</strain>
    </source>
</reference>
<sequence length="127" mass="13744">MSAVVDAVASSSVYCAHAEPVPLPALRLFTVAVATWDQKTREGMILLVNRDEHNAHDVTIGLTSLPRLGEWPSVTSSQMLHSDDIYRTNTADEPDGVTLQPLSAALDEGRMTVSLPPVTWASVRFTA</sequence>
<evidence type="ECO:0008006" key="3">
    <source>
        <dbReference type="Google" id="ProtNLM"/>
    </source>
</evidence>
<dbReference type="InterPro" id="IPR013780">
    <property type="entry name" value="Glyco_hydro_b"/>
</dbReference>
<dbReference type="Proteomes" id="UP000070092">
    <property type="component" value="Unassembled WGS sequence"/>
</dbReference>
<evidence type="ECO:0000313" key="2">
    <source>
        <dbReference type="Proteomes" id="UP000070092"/>
    </source>
</evidence>
<dbReference type="PATRIC" id="fig|1681.53.peg.63"/>
<organism evidence="1 2">
    <name type="scientific">Bifidobacterium bifidum</name>
    <dbReference type="NCBI Taxonomy" id="1681"/>
    <lineage>
        <taxon>Bacteria</taxon>
        <taxon>Bacillati</taxon>
        <taxon>Actinomycetota</taxon>
        <taxon>Actinomycetes</taxon>
        <taxon>Bifidobacteriales</taxon>
        <taxon>Bifidobacteriaceae</taxon>
        <taxon>Bifidobacterium</taxon>
    </lineage>
</organism>
<dbReference type="EMBL" id="LRPO01000002">
    <property type="protein sequence ID" value="KWZ83080.1"/>
    <property type="molecule type" value="Genomic_DNA"/>
</dbReference>
<name>A0A133KUS7_BIFBI</name>
<accession>A0A133KUS7</accession>
<evidence type="ECO:0000313" key="1">
    <source>
        <dbReference type="EMBL" id="KWZ83080.1"/>
    </source>
</evidence>
<dbReference type="SUPFAM" id="SSF51011">
    <property type="entry name" value="Glycosyl hydrolase domain"/>
    <property type="match status" value="1"/>
</dbReference>
<dbReference type="AlphaFoldDB" id="A0A133KUS7"/>
<dbReference type="Gene3D" id="2.60.40.1180">
    <property type="entry name" value="Golgi alpha-mannosidase II"/>
    <property type="match status" value="1"/>
</dbReference>
<proteinExistence type="predicted"/>